<keyword evidence="2" id="KW-1185">Reference proteome</keyword>
<gene>
    <name evidence="1" type="ORF">DSM101010T_09110</name>
</gene>
<sequence>MERHGTLFGYLRAGSIFLLWLCRLPFKMAAERRQKRLKVDRPVSQALQTFAKANAAAWQVDAQKVQSSSQRVLIEGLSSHKAYLMANLVIGSYLMREHGLAGAALLHEPDAEIEAMFRAYGIYEFHYLSDRGLSVAGRLRAGVSALQLVAANPDMDDLLKATRNGVHVGKCVYDWYLRGQGAGTVESCSVLFFAMISTTIGYGEYLSRLFSDGRFPVVVQAERQFVPEGPLFQTALASDSVVYSRGGGPTSFTIFRFDDPAQAYCNTHRYGKELFEYVWNNHREMAAEAGGRFMADRFSGNVRRNDVPDASLAYAASSEMDRAQLCERFGWDPAKPIVAVMSNMLNDGVFTNRWSVFRDNFTWLDQTVQAIAKIDSVNWFVKAHPSDQKNAVKITGRQVYEKWAGSCPHVAFYPNEWGNRSLPHIVDAVLTAHGSAGMEYSSFGIPCILGGESLYSGLGFTHEPETPEEYFRTLQSIHSLGRLTPEQVERAKVFTYIYMVLSRVESRILPDVSVYADYNDNKYLHDAAALLERFAPMDEKLAAMLHVQVAGKRRHLLNYDYVGLDDMAAASLAFKNPHEGAECR</sequence>
<name>A0A7J0BFX3_9BACT</name>
<dbReference type="Proteomes" id="UP000503840">
    <property type="component" value="Unassembled WGS sequence"/>
</dbReference>
<dbReference type="RefSeq" id="WP_174404246.1">
    <property type="nucleotide sequence ID" value="NZ_BLVO01000012.1"/>
</dbReference>
<evidence type="ECO:0000313" key="2">
    <source>
        <dbReference type="Proteomes" id="UP000503840"/>
    </source>
</evidence>
<protein>
    <recommendedName>
        <fullName evidence="3">Capsule polysaccharide biosynthesis protein</fullName>
    </recommendedName>
</protein>
<dbReference type="SUPFAM" id="SSF53756">
    <property type="entry name" value="UDP-Glycosyltransferase/glycogen phosphorylase"/>
    <property type="match status" value="1"/>
</dbReference>
<dbReference type="EMBL" id="BLVO01000012">
    <property type="protein sequence ID" value="GFM32546.1"/>
    <property type="molecule type" value="Genomic_DNA"/>
</dbReference>
<accession>A0A7J0BFX3</accession>
<evidence type="ECO:0008006" key="3">
    <source>
        <dbReference type="Google" id="ProtNLM"/>
    </source>
</evidence>
<evidence type="ECO:0000313" key="1">
    <source>
        <dbReference type="EMBL" id="GFM32546.1"/>
    </source>
</evidence>
<dbReference type="AlphaFoldDB" id="A0A7J0BFX3"/>
<organism evidence="1 2">
    <name type="scientific">Desulfovibrio subterraneus</name>
    <dbReference type="NCBI Taxonomy" id="2718620"/>
    <lineage>
        <taxon>Bacteria</taxon>
        <taxon>Pseudomonadati</taxon>
        <taxon>Thermodesulfobacteriota</taxon>
        <taxon>Desulfovibrionia</taxon>
        <taxon>Desulfovibrionales</taxon>
        <taxon>Desulfovibrionaceae</taxon>
        <taxon>Desulfovibrio</taxon>
    </lineage>
</organism>
<comment type="caution">
    <text evidence="1">The sequence shown here is derived from an EMBL/GenBank/DDBJ whole genome shotgun (WGS) entry which is preliminary data.</text>
</comment>
<proteinExistence type="predicted"/>
<reference evidence="1 2" key="1">
    <citation type="submission" date="2020-05" db="EMBL/GenBank/DDBJ databases">
        <title>Draft genome sequence of Desulfovibrio sp. strain HN2T.</title>
        <authorList>
            <person name="Ueno A."/>
            <person name="Tamazawa S."/>
            <person name="Tamamura S."/>
            <person name="Murakami T."/>
            <person name="Kiyama T."/>
            <person name="Inomata H."/>
            <person name="Amano Y."/>
            <person name="Miyakawa K."/>
            <person name="Tamaki H."/>
            <person name="Naganuma T."/>
            <person name="Kaneko K."/>
        </authorList>
    </citation>
    <scope>NUCLEOTIDE SEQUENCE [LARGE SCALE GENOMIC DNA]</scope>
    <source>
        <strain evidence="1 2">HN2</strain>
    </source>
</reference>